<evidence type="ECO:0000313" key="6">
    <source>
        <dbReference type="EMBL" id="TCG10534.1"/>
    </source>
</evidence>
<comment type="caution">
    <text evidence="6">The sequence shown here is derived from an EMBL/GenBank/DDBJ whole genome shotgun (WGS) entry which is preliminary data.</text>
</comment>
<dbReference type="InterPro" id="IPR036735">
    <property type="entry name" value="NGN_dom_sf"/>
</dbReference>
<dbReference type="InterPro" id="IPR006645">
    <property type="entry name" value="NGN-like_dom"/>
</dbReference>
<dbReference type="InterPro" id="IPR043425">
    <property type="entry name" value="NusG-like"/>
</dbReference>
<dbReference type="PANTHER" id="PTHR30265:SF4">
    <property type="entry name" value="KOW MOTIF FAMILY PROTEIN, EXPRESSED"/>
    <property type="match status" value="1"/>
</dbReference>
<proteinExistence type="predicted"/>
<feature type="transmembrane region" description="Helical" evidence="4">
    <location>
        <begin position="60"/>
        <end position="83"/>
    </location>
</feature>
<evidence type="ECO:0000256" key="2">
    <source>
        <dbReference type="ARBA" id="ARBA00023015"/>
    </source>
</evidence>
<organism evidence="6 7">
    <name type="scientific">Mycoplasma todarodis</name>
    <dbReference type="NCBI Taxonomy" id="1937191"/>
    <lineage>
        <taxon>Bacteria</taxon>
        <taxon>Bacillati</taxon>
        <taxon>Mycoplasmatota</taxon>
        <taxon>Mollicutes</taxon>
        <taxon>Mycoplasmataceae</taxon>
        <taxon>Mycoplasma</taxon>
    </lineage>
</organism>
<gene>
    <name evidence="6" type="ORF">C4B25_03835</name>
</gene>
<keyword evidence="4" id="KW-1133">Transmembrane helix</keyword>
<evidence type="ECO:0000256" key="3">
    <source>
        <dbReference type="ARBA" id="ARBA00023163"/>
    </source>
</evidence>
<dbReference type="SUPFAM" id="SSF82679">
    <property type="entry name" value="N-utilization substance G protein NusG, N-terminal domain"/>
    <property type="match status" value="1"/>
</dbReference>
<evidence type="ECO:0000256" key="4">
    <source>
        <dbReference type="SAM" id="Phobius"/>
    </source>
</evidence>
<feature type="domain" description="NusG-like N-terminal" evidence="5">
    <location>
        <begin position="4"/>
        <end position="86"/>
    </location>
</feature>
<keyword evidence="1" id="KW-0889">Transcription antitermination</keyword>
<evidence type="ECO:0000259" key="5">
    <source>
        <dbReference type="SMART" id="SM00738"/>
    </source>
</evidence>
<keyword evidence="4" id="KW-0812">Transmembrane</keyword>
<dbReference type="AlphaFoldDB" id="A0A4R0XJD4"/>
<dbReference type="Pfam" id="PF02357">
    <property type="entry name" value="NusG"/>
    <property type="match status" value="1"/>
</dbReference>
<reference evidence="6 7" key="1">
    <citation type="submission" date="2018-02" db="EMBL/GenBank/DDBJ databases">
        <title>Mycoplasma marinum and Mycoplasma todarodis sp. nov., moderately halophilic and psychrotolerant mycoplasmas isolated from cephalopods.</title>
        <authorList>
            <person name="Viver T."/>
        </authorList>
    </citation>
    <scope>NUCLEOTIDE SEQUENCE [LARGE SCALE GENOMIC DNA]</scope>
    <source>
        <strain evidence="6 7">5H</strain>
    </source>
</reference>
<evidence type="ECO:0000256" key="1">
    <source>
        <dbReference type="ARBA" id="ARBA00022814"/>
    </source>
</evidence>
<dbReference type="EMBL" id="PSZP01000037">
    <property type="protein sequence ID" value="TCG10534.1"/>
    <property type="molecule type" value="Genomic_DNA"/>
</dbReference>
<dbReference type="RefSeq" id="WP_131613717.1">
    <property type="nucleotide sequence ID" value="NZ_PSZP01000037.1"/>
</dbReference>
<accession>A0A4R0XJD4</accession>
<keyword evidence="4" id="KW-0472">Membrane</keyword>
<keyword evidence="7" id="KW-1185">Reference proteome</keyword>
<dbReference type="Gene3D" id="3.30.70.940">
    <property type="entry name" value="NusG, N-terminal domain"/>
    <property type="match status" value="1"/>
</dbReference>
<dbReference type="SMART" id="SM00738">
    <property type="entry name" value="NGN"/>
    <property type="match status" value="1"/>
</dbReference>
<keyword evidence="2" id="KW-0805">Transcription regulation</keyword>
<dbReference type="Proteomes" id="UP000291072">
    <property type="component" value="Unassembled WGS sequence"/>
</dbReference>
<dbReference type="PANTHER" id="PTHR30265">
    <property type="entry name" value="RHO-INTERACTING TRANSCRIPTION TERMINATION FACTOR NUSG"/>
    <property type="match status" value="1"/>
</dbReference>
<protein>
    <recommendedName>
        <fullName evidence="5">NusG-like N-terminal domain-containing protein</fullName>
    </recommendedName>
</protein>
<keyword evidence="3" id="KW-0804">Transcription</keyword>
<dbReference type="GO" id="GO:0031564">
    <property type="term" value="P:transcription antitermination"/>
    <property type="evidence" value="ECO:0007669"/>
    <property type="project" value="UniProtKB-KW"/>
</dbReference>
<dbReference type="OrthoDB" id="9809075at2"/>
<sequence length="93" mass="11022">MENEMKWYMVTTIRGKEEKVVESLKNRVVSESLEEVISEFKVAMVPHITPSGKFKERNMFPGYIFVKMVMTNEAWFIVSCWIIRSKNKTYTSF</sequence>
<dbReference type="GO" id="GO:0006354">
    <property type="term" value="P:DNA-templated transcription elongation"/>
    <property type="evidence" value="ECO:0007669"/>
    <property type="project" value="InterPro"/>
</dbReference>
<name>A0A4R0XJD4_9MOLU</name>
<evidence type="ECO:0000313" key="7">
    <source>
        <dbReference type="Proteomes" id="UP000291072"/>
    </source>
</evidence>